<evidence type="ECO:0000313" key="4">
    <source>
        <dbReference type="EnsemblMetazoa" id="GAUT028491-PA"/>
    </source>
</evidence>
<dbReference type="EnsemblMetazoa" id="GAUT028491-RA">
    <property type="protein sequence ID" value="GAUT028491-PA"/>
    <property type="gene ID" value="GAUT028491"/>
</dbReference>
<keyword evidence="1" id="KW-0175">Coiled coil</keyword>
<feature type="region of interest" description="Disordered" evidence="2">
    <location>
        <begin position="204"/>
        <end position="228"/>
    </location>
</feature>
<keyword evidence="3" id="KW-0472">Membrane</keyword>
<evidence type="ECO:0000256" key="3">
    <source>
        <dbReference type="SAM" id="Phobius"/>
    </source>
</evidence>
<feature type="transmembrane region" description="Helical" evidence="3">
    <location>
        <begin position="39"/>
        <end position="59"/>
    </location>
</feature>
<protein>
    <submittedName>
        <fullName evidence="4">Uncharacterized protein</fullName>
    </submittedName>
</protein>
<reference evidence="4" key="1">
    <citation type="submission" date="2020-05" db="UniProtKB">
        <authorList>
            <consortium name="EnsemblMetazoa"/>
        </authorList>
    </citation>
    <scope>IDENTIFICATION</scope>
    <source>
        <strain evidence="4">TTRI</strain>
    </source>
</reference>
<sequence length="247" mass="28867">MEPYKEQLHNYREFLLHHINNLFQDFFATHEESNDTVDTVFLCSSVLVLCALAGGAIYFMHNHQRKALRDKVHKSEETINFLLETIEVIKDVYEKSMRAADYIRIHRDRVSAQKLLDYLDSKEATDAGENRDNIVDQKPKQIENEISKRTEDEKQKLAQKISAEIEKEEKMLKEMKNEYPKEIAKGQKLAAADTLKKVRRSNIWVRKTTNGKRNNRSPSPVRRQRAAPFCRINNQRRLSLSASEIHA</sequence>
<dbReference type="Proteomes" id="UP000078200">
    <property type="component" value="Unassembled WGS sequence"/>
</dbReference>
<dbReference type="AlphaFoldDB" id="A0A1A9V7M9"/>
<feature type="coiled-coil region" evidence="1">
    <location>
        <begin position="147"/>
        <end position="185"/>
    </location>
</feature>
<dbReference type="VEuPathDB" id="VectorBase:GAUT028491"/>
<accession>A0A1A9V7M9</accession>
<evidence type="ECO:0000313" key="5">
    <source>
        <dbReference type="Proteomes" id="UP000078200"/>
    </source>
</evidence>
<keyword evidence="3" id="KW-0812">Transmembrane</keyword>
<keyword evidence="3" id="KW-1133">Transmembrane helix</keyword>
<organism evidence="4 5">
    <name type="scientific">Glossina austeni</name>
    <name type="common">Savannah tsetse fly</name>
    <dbReference type="NCBI Taxonomy" id="7395"/>
    <lineage>
        <taxon>Eukaryota</taxon>
        <taxon>Metazoa</taxon>
        <taxon>Ecdysozoa</taxon>
        <taxon>Arthropoda</taxon>
        <taxon>Hexapoda</taxon>
        <taxon>Insecta</taxon>
        <taxon>Pterygota</taxon>
        <taxon>Neoptera</taxon>
        <taxon>Endopterygota</taxon>
        <taxon>Diptera</taxon>
        <taxon>Brachycera</taxon>
        <taxon>Muscomorpha</taxon>
        <taxon>Hippoboscoidea</taxon>
        <taxon>Glossinidae</taxon>
        <taxon>Glossina</taxon>
    </lineage>
</organism>
<evidence type="ECO:0000256" key="2">
    <source>
        <dbReference type="SAM" id="MobiDB-lite"/>
    </source>
</evidence>
<keyword evidence="5" id="KW-1185">Reference proteome</keyword>
<name>A0A1A9V7M9_GLOAU</name>
<evidence type="ECO:0000256" key="1">
    <source>
        <dbReference type="SAM" id="Coils"/>
    </source>
</evidence>
<proteinExistence type="predicted"/>